<accession>U4L1P2</accession>
<dbReference type="Proteomes" id="UP000018144">
    <property type="component" value="Unassembled WGS sequence"/>
</dbReference>
<keyword evidence="2" id="KW-1185">Reference proteome</keyword>
<organism evidence="1 2">
    <name type="scientific">Pyronema omphalodes (strain CBS 100304)</name>
    <name type="common">Pyronema confluens</name>
    <dbReference type="NCBI Taxonomy" id="1076935"/>
    <lineage>
        <taxon>Eukaryota</taxon>
        <taxon>Fungi</taxon>
        <taxon>Dikarya</taxon>
        <taxon>Ascomycota</taxon>
        <taxon>Pezizomycotina</taxon>
        <taxon>Pezizomycetes</taxon>
        <taxon>Pezizales</taxon>
        <taxon>Pyronemataceae</taxon>
        <taxon>Pyronema</taxon>
    </lineage>
</organism>
<dbReference type="EMBL" id="HF935465">
    <property type="protein sequence ID" value="CCX09452.1"/>
    <property type="molecule type" value="Genomic_DNA"/>
</dbReference>
<sequence>MYRVEASFFGDPERAHRMQRGFQLSTSTEYRRYWHRSRRKGRKRNHA</sequence>
<name>U4L1P2_PYROM</name>
<evidence type="ECO:0000313" key="2">
    <source>
        <dbReference type="Proteomes" id="UP000018144"/>
    </source>
</evidence>
<gene>
    <name evidence="1" type="ORF">PCON_09045</name>
</gene>
<protein>
    <submittedName>
        <fullName evidence="1">Uncharacterized protein</fullName>
    </submittedName>
</protein>
<dbReference type="AlphaFoldDB" id="U4L1P2"/>
<reference evidence="1 2" key="1">
    <citation type="journal article" date="2013" name="PLoS Genet.">
        <title>The genome and development-dependent transcriptomes of Pyronema confluens: a window into fungal evolution.</title>
        <authorList>
            <person name="Traeger S."/>
            <person name="Altegoer F."/>
            <person name="Freitag M."/>
            <person name="Gabaldon T."/>
            <person name="Kempken F."/>
            <person name="Kumar A."/>
            <person name="Marcet-Houben M."/>
            <person name="Poggeler S."/>
            <person name="Stajich J.E."/>
            <person name="Nowrousian M."/>
        </authorList>
    </citation>
    <scope>NUCLEOTIDE SEQUENCE [LARGE SCALE GENOMIC DNA]</scope>
    <source>
        <strain evidence="2">CBS 100304</strain>
        <tissue evidence="1">Vegetative mycelium</tissue>
    </source>
</reference>
<evidence type="ECO:0000313" key="1">
    <source>
        <dbReference type="EMBL" id="CCX09452.1"/>
    </source>
</evidence>
<proteinExistence type="predicted"/>